<dbReference type="PANTHER" id="PTHR42852:SF13">
    <property type="entry name" value="PROTEIN DIPZ"/>
    <property type="match status" value="1"/>
</dbReference>
<sequence length="144" mass="16410">VNLVVADSHGLLEHVSSFKGEKAVLLNVWALWCVPCVEEFPMIVDLENEIDELEVVFVSADFDDQVDAVKDFLGNQGVKDVSFYKKEKDESFINGLHPQWTGSLPFTVIYAKTTGEIVDFWEGKKPESQFRHTIEHAIKHMEEL</sequence>
<evidence type="ECO:0000256" key="2">
    <source>
        <dbReference type="ARBA" id="ARBA00022748"/>
    </source>
</evidence>
<feature type="domain" description="Thioredoxin" evidence="3">
    <location>
        <begin position="1"/>
        <end position="139"/>
    </location>
</feature>
<dbReference type="PANTHER" id="PTHR42852">
    <property type="entry name" value="THIOL:DISULFIDE INTERCHANGE PROTEIN DSBE"/>
    <property type="match status" value="1"/>
</dbReference>
<dbReference type="InterPro" id="IPR050553">
    <property type="entry name" value="Thioredoxin_ResA/DsbE_sf"/>
</dbReference>
<dbReference type="CDD" id="cd02966">
    <property type="entry name" value="TlpA_like_family"/>
    <property type="match status" value="1"/>
</dbReference>
<dbReference type="EMBL" id="UINC01005022">
    <property type="protein sequence ID" value="SVA18518.1"/>
    <property type="molecule type" value="Genomic_DNA"/>
</dbReference>
<gene>
    <name evidence="4" type="ORF">METZ01_LOCUS71372</name>
</gene>
<proteinExistence type="predicted"/>
<feature type="non-terminal residue" evidence="4">
    <location>
        <position position="1"/>
    </location>
</feature>
<dbReference type="GO" id="GO:0030313">
    <property type="term" value="C:cell envelope"/>
    <property type="evidence" value="ECO:0007669"/>
    <property type="project" value="UniProtKB-SubCell"/>
</dbReference>
<dbReference type="PROSITE" id="PS00194">
    <property type="entry name" value="THIOREDOXIN_1"/>
    <property type="match status" value="1"/>
</dbReference>
<dbReference type="InterPro" id="IPR013740">
    <property type="entry name" value="Redoxin"/>
</dbReference>
<reference evidence="4" key="1">
    <citation type="submission" date="2018-05" db="EMBL/GenBank/DDBJ databases">
        <authorList>
            <person name="Lanie J.A."/>
            <person name="Ng W.-L."/>
            <person name="Kazmierczak K.M."/>
            <person name="Andrzejewski T.M."/>
            <person name="Davidsen T.M."/>
            <person name="Wayne K.J."/>
            <person name="Tettelin H."/>
            <person name="Glass J.I."/>
            <person name="Rusch D."/>
            <person name="Podicherti R."/>
            <person name="Tsui H.-C.T."/>
            <person name="Winkler M.E."/>
        </authorList>
    </citation>
    <scope>NUCLEOTIDE SEQUENCE</scope>
</reference>
<protein>
    <recommendedName>
        <fullName evidence="3">Thioredoxin domain-containing protein</fullName>
    </recommendedName>
</protein>
<evidence type="ECO:0000256" key="1">
    <source>
        <dbReference type="ARBA" id="ARBA00004196"/>
    </source>
</evidence>
<dbReference type="AlphaFoldDB" id="A0A381TSP8"/>
<dbReference type="SUPFAM" id="SSF52833">
    <property type="entry name" value="Thioredoxin-like"/>
    <property type="match status" value="1"/>
</dbReference>
<dbReference type="InterPro" id="IPR013766">
    <property type="entry name" value="Thioredoxin_domain"/>
</dbReference>
<dbReference type="Gene3D" id="3.40.30.10">
    <property type="entry name" value="Glutaredoxin"/>
    <property type="match status" value="1"/>
</dbReference>
<evidence type="ECO:0000259" key="3">
    <source>
        <dbReference type="PROSITE" id="PS51352"/>
    </source>
</evidence>
<accession>A0A381TSP8</accession>
<name>A0A381TSP8_9ZZZZ</name>
<dbReference type="GO" id="GO:0016491">
    <property type="term" value="F:oxidoreductase activity"/>
    <property type="evidence" value="ECO:0007669"/>
    <property type="project" value="InterPro"/>
</dbReference>
<dbReference type="InterPro" id="IPR017937">
    <property type="entry name" value="Thioredoxin_CS"/>
</dbReference>
<dbReference type="InterPro" id="IPR036249">
    <property type="entry name" value="Thioredoxin-like_sf"/>
</dbReference>
<organism evidence="4">
    <name type="scientific">marine metagenome</name>
    <dbReference type="NCBI Taxonomy" id="408172"/>
    <lineage>
        <taxon>unclassified sequences</taxon>
        <taxon>metagenomes</taxon>
        <taxon>ecological metagenomes</taxon>
    </lineage>
</organism>
<evidence type="ECO:0000313" key="4">
    <source>
        <dbReference type="EMBL" id="SVA18518.1"/>
    </source>
</evidence>
<dbReference type="GO" id="GO:0017004">
    <property type="term" value="P:cytochrome complex assembly"/>
    <property type="evidence" value="ECO:0007669"/>
    <property type="project" value="UniProtKB-KW"/>
</dbReference>
<dbReference type="Pfam" id="PF08534">
    <property type="entry name" value="Redoxin"/>
    <property type="match status" value="1"/>
</dbReference>
<dbReference type="PROSITE" id="PS51352">
    <property type="entry name" value="THIOREDOXIN_2"/>
    <property type="match status" value="1"/>
</dbReference>
<comment type="subcellular location">
    <subcellularLocation>
        <location evidence="1">Cell envelope</location>
    </subcellularLocation>
</comment>
<keyword evidence="2" id="KW-0201">Cytochrome c-type biogenesis</keyword>